<dbReference type="NCBIfam" id="TIGR03113">
    <property type="entry name" value="exosort_XrtB"/>
    <property type="match status" value="1"/>
</dbReference>
<feature type="transmembrane region" description="Helical" evidence="8">
    <location>
        <begin position="51"/>
        <end position="67"/>
    </location>
</feature>
<dbReference type="RefSeq" id="WP_263123935.1">
    <property type="nucleotide sequence ID" value="NZ_CP106753.1"/>
</dbReference>
<dbReference type="InterPro" id="IPR026392">
    <property type="entry name" value="Exo/Archaeosortase_dom"/>
</dbReference>
<keyword evidence="3" id="KW-0645">Protease</keyword>
<dbReference type="NCBIfam" id="TIGR02602">
    <property type="entry name" value="8TM_EpsH"/>
    <property type="match status" value="1"/>
</dbReference>
<evidence type="ECO:0000256" key="6">
    <source>
        <dbReference type="ARBA" id="ARBA00022989"/>
    </source>
</evidence>
<evidence type="ECO:0000256" key="3">
    <source>
        <dbReference type="ARBA" id="ARBA00022670"/>
    </source>
</evidence>
<keyword evidence="6 8" id="KW-1133">Transmembrane helix</keyword>
<sequence>MTVRVDAAAAPAFGGLGEFVMRNFLLCIALAAIALPTIYTLTTTLWQSEELGHGPIILAMVLWLFWQKRMVLAVLPERPAKVACLGFGMLGMLCYAFGRSQGILLLEIGAFIPFAMAMLLARRGWPAVRVCIFALFFMLFLLPLPGFIIDALTASLKQEVSSIAEHVLYAAGYPIARSGVLLNVGQYQLLVADACSGLNSMVSLSAIGLLYVYLNGHASVVRNLLLIAAILPLAFFANILRVIALVLVTYHFGDEAGQGFVHGAAGLFLFAAALSSLFILDRLLGLVFRNKGGA</sequence>
<dbReference type="NCBIfam" id="TIGR04178">
    <property type="entry name" value="exo_archaeo"/>
    <property type="match status" value="1"/>
</dbReference>
<reference evidence="9" key="1">
    <citation type="submission" date="2022-10" db="EMBL/GenBank/DDBJ databases">
        <title>Chitiniphilus purpureus sp. nov., a novel chitin-degrading bacterium isolated from crawfish pond sediment.</title>
        <authorList>
            <person name="Li K."/>
        </authorList>
    </citation>
    <scope>NUCLEOTIDE SEQUENCE</scope>
    <source>
        <strain evidence="9">CD1</strain>
    </source>
</reference>
<evidence type="ECO:0000313" key="10">
    <source>
        <dbReference type="Proteomes" id="UP001061302"/>
    </source>
</evidence>
<dbReference type="Pfam" id="PF09721">
    <property type="entry name" value="Exosortase_EpsH"/>
    <property type="match status" value="1"/>
</dbReference>
<feature type="transmembrane region" description="Helical" evidence="8">
    <location>
        <begin position="260"/>
        <end position="280"/>
    </location>
</feature>
<feature type="transmembrane region" description="Helical" evidence="8">
    <location>
        <begin position="224"/>
        <end position="248"/>
    </location>
</feature>
<keyword evidence="7 8" id="KW-0472">Membrane</keyword>
<protein>
    <submittedName>
        <fullName evidence="9">Exosortase B</fullName>
    </submittedName>
</protein>
<evidence type="ECO:0000256" key="4">
    <source>
        <dbReference type="ARBA" id="ARBA00022692"/>
    </source>
</evidence>
<dbReference type="InterPro" id="IPR019127">
    <property type="entry name" value="Exosortase"/>
</dbReference>
<keyword evidence="4 8" id="KW-0812">Transmembrane</keyword>
<evidence type="ECO:0000313" key="9">
    <source>
        <dbReference type="EMBL" id="UXY14633.1"/>
    </source>
</evidence>
<proteinExistence type="predicted"/>
<organism evidence="9 10">
    <name type="scientific">Chitiniphilus purpureus</name>
    <dbReference type="NCBI Taxonomy" id="2981137"/>
    <lineage>
        <taxon>Bacteria</taxon>
        <taxon>Pseudomonadati</taxon>
        <taxon>Pseudomonadota</taxon>
        <taxon>Betaproteobacteria</taxon>
        <taxon>Neisseriales</taxon>
        <taxon>Chitinibacteraceae</taxon>
        <taxon>Chitiniphilus</taxon>
    </lineage>
</organism>
<evidence type="ECO:0000256" key="2">
    <source>
        <dbReference type="ARBA" id="ARBA00022475"/>
    </source>
</evidence>
<keyword evidence="5" id="KW-0378">Hydrolase</keyword>
<comment type="subcellular location">
    <subcellularLocation>
        <location evidence="1">Cell membrane</location>
        <topology evidence="1">Multi-pass membrane protein</topology>
    </subcellularLocation>
</comment>
<feature type="transmembrane region" description="Helical" evidence="8">
    <location>
        <begin position="104"/>
        <end position="121"/>
    </location>
</feature>
<feature type="transmembrane region" description="Helical" evidence="8">
    <location>
        <begin position="79"/>
        <end position="98"/>
    </location>
</feature>
<dbReference type="Proteomes" id="UP001061302">
    <property type="component" value="Chromosome"/>
</dbReference>
<evidence type="ECO:0000256" key="5">
    <source>
        <dbReference type="ARBA" id="ARBA00022801"/>
    </source>
</evidence>
<evidence type="ECO:0000256" key="1">
    <source>
        <dbReference type="ARBA" id="ARBA00004651"/>
    </source>
</evidence>
<evidence type="ECO:0000256" key="7">
    <source>
        <dbReference type="ARBA" id="ARBA00023136"/>
    </source>
</evidence>
<dbReference type="InterPro" id="IPR017544">
    <property type="entry name" value="Exosortase-2"/>
</dbReference>
<keyword evidence="10" id="KW-1185">Reference proteome</keyword>
<feature type="transmembrane region" description="Helical" evidence="8">
    <location>
        <begin position="187"/>
        <end position="212"/>
    </location>
</feature>
<gene>
    <name evidence="9" type="primary">xrtB</name>
    <name evidence="9" type="ORF">N8I74_15080</name>
</gene>
<evidence type="ECO:0000256" key="8">
    <source>
        <dbReference type="SAM" id="Phobius"/>
    </source>
</evidence>
<feature type="transmembrane region" description="Helical" evidence="8">
    <location>
        <begin position="20"/>
        <end position="39"/>
    </location>
</feature>
<dbReference type="EMBL" id="CP106753">
    <property type="protein sequence ID" value="UXY14633.1"/>
    <property type="molecule type" value="Genomic_DNA"/>
</dbReference>
<accession>A0ABY6DLR0</accession>
<dbReference type="InterPro" id="IPR013426">
    <property type="entry name" value="EpsH-like"/>
</dbReference>
<name>A0ABY6DLR0_9NEIS</name>
<feature type="transmembrane region" description="Helical" evidence="8">
    <location>
        <begin position="128"/>
        <end position="149"/>
    </location>
</feature>
<keyword evidence="2" id="KW-1003">Cell membrane</keyword>